<feature type="compositionally biased region" description="Basic residues" evidence="1">
    <location>
        <begin position="23"/>
        <end position="48"/>
    </location>
</feature>
<dbReference type="RefSeq" id="WP_012175017.1">
    <property type="nucleotide sequence ID" value="NC_009943.1"/>
</dbReference>
<evidence type="ECO:0000256" key="2">
    <source>
        <dbReference type="SAM" id="Phobius"/>
    </source>
</evidence>
<protein>
    <submittedName>
        <fullName evidence="3">Uncharacterized protein</fullName>
    </submittedName>
</protein>
<feature type="region of interest" description="Disordered" evidence="1">
    <location>
        <begin position="1"/>
        <end position="86"/>
    </location>
</feature>
<feature type="transmembrane region" description="Helical" evidence="2">
    <location>
        <begin position="114"/>
        <end position="132"/>
    </location>
</feature>
<sequence length="280" mass="30198">MGKKSLFTPTTDPEAKEGAAAAPKKKRAAKKQPAKKQPAKKASTKKQKAPVSQAAGVLPENDVVETTTSEAVAPPPPAGDGRPQPAAVFEKTAGCSAPVQPPAMENGDDAMTRLLWGASAFLVLAVLILLVASSMNAGRYYVTESRGAVEIWKGDFTPGGKERIMVLHDAAWDVKKKRTYSKADVFAFASRFYTAKAGDLLEAEGMRDYSRILSYVDRAIELNADMGRKDQVEVLEIVKKYVQEAAILDSGEPATRSVVTKRLNDASHALAGLLFEEYQQ</sequence>
<keyword evidence="2" id="KW-1133">Transmembrane helix</keyword>
<reference evidence="3 4" key="1">
    <citation type="submission" date="2007-10" db="EMBL/GenBank/DDBJ databases">
        <title>Complete sequence of Desulfococcus oleovorans Hxd3.</title>
        <authorList>
            <consortium name="US DOE Joint Genome Institute"/>
            <person name="Copeland A."/>
            <person name="Lucas S."/>
            <person name="Lapidus A."/>
            <person name="Barry K."/>
            <person name="Glavina del Rio T."/>
            <person name="Dalin E."/>
            <person name="Tice H."/>
            <person name="Pitluck S."/>
            <person name="Kiss H."/>
            <person name="Brettin T."/>
            <person name="Bruce D."/>
            <person name="Detter J.C."/>
            <person name="Han C."/>
            <person name="Schmutz J."/>
            <person name="Larimer F."/>
            <person name="Land M."/>
            <person name="Hauser L."/>
            <person name="Kyrpides N."/>
            <person name="Kim E."/>
            <person name="Wawrik B."/>
            <person name="Richardson P."/>
        </authorList>
    </citation>
    <scope>NUCLEOTIDE SEQUENCE [LARGE SCALE GENOMIC DNA]</scope>
    <source>
        <strain evidence="4">DSM 6200 / JCM 39069 / Hxd3</strain>
    </source>
</reference>
<dbReference type="AlphaFoldDB" id="A9A001"/>
<evidence type="ECO:0000313" key="4">
    <source>
        <dbReference type="Proteomes" id="UP000008561"/>
    </source>
</evidence>
<dbReference type="HOGENOM" id="CLU_992991_0_0_7"/>
<keyword evidence="2" id="KW-0812">Transmembrane</keyword>
<dbReference type="Proteomes" id="UP000008561">
    <property type="component" value="Chromosome"/>
</dbReference>
<dbReference type="eggNOG" id="COG3064">
    <property type="taxonomic scope" value="Bacteria"/>
</dbReference>
<evidence type="ECO:0000256" key="1">
    <source>
        <dbReference type="SAM" id="MobiDB-lite"/>
    </source>
</evidence>
<keyword evidence="4" id="KW-1185">Reference proteome</keyword>
<evidence type="ECO:0000313" key="3">
    <source>
        <dbReference type="EMBL" id="ABW67401.1"/>
    </source>
</evidence>
<dbReference type="EMBL" id="CP000859">
    <property type="protein sequence ID" value="ABW67401.1"/>
    <property type="molecule type" value="Genomic_DNA"/>
</dbReference>
<name>A9A001_DESOH</name>
<keyword evidence="2" id="KW-0472">Membrane</keyword>
<dbReference type="KEGG" id="dol:Dole_1597"/>
<accession>A9A001</accession>
<organism evidence="3 4">
    <name type="scientific">Desulfosudis oleivorans (strain DSM 6200 / JCM 39069 / Hxd3)</name>
    <name type="common">Desulfococcus oleovorans</name>
    <dbReference type="NCBI Taxonomy" id="96561"/>
    <lineage>
        <taxon>Bacteria</taxon>
        <taxon>Pseudomonadati</taxon>
        <taxon>Thermodesulfobacteriota</taxon>
        <taxon>Desulfobacteria</taxon>
        <taxon>Desulfobacterales</taxon>
        <taxon>Desulfosudaceae</taxon>
        <taxon>Desulfosudis</taxon>
    </lineage>
</organism>
<dbReference type="STRING" id="96561.Dole_1597"/>
<gene>
    <name evidence="3" type="ordered locus">Dole_1597</name>
</gene>
<proteinExistence type="predicted"/>